<evidence type="ECO:0000313" key="3">
    <source>
        <dbReference type="Proteomes" id="UP001500418"/>
    </source>
</evidence>
<dbReference type="EMBL" id="BAAAID010000008">
    <property type="protein sequence ID" value="GAA0923148.1"/>
    <property type="molecule type" value="Genomic_DNA"/>
</dbReference>
<comment type="caution">
    <text evidence="2">The sequence shown here is derived from an EMBL/GenBank/DDBJ whole genome shotgun (WGS) entry which is preliminary data.</text>
</comment>
<feature type="region of interest" description="Disordered" evidence="1">
    <location>
        <begin position="1"/>
        <end position="43"/>
    </location>
</feature>
<dbReference type="InterPro" id="IPR020378">
    <property type="entry name" value="DUF4186"/>
</dbReference>
<organism evidence="2 3">
    <name type="scientific">Streptomyces rhizosphaericus</name>
    <dbReference type="NCBI Taxonomy" id="114699"/>
    <lineage>
        <taxon>Bacteria</taxon>
        <taxon>Bacillati</taxon>
        <taxon>Actinomycetota</taxon>
        <taxon>Actinomycetes</taxon>
        <taxon>Kitasatosporales</taxon>
        <taxon>Streptomycetaceae</taxon>
        <taxon>Streptomyces</taxon>
        <taxon>Streptomyces violaceusniger group</taxon>
    </lineage>
</organism>
<accession>A0ABN1P5K6</accession>
<dbReference type="Proteomes" id="UP001500418">
    <property type="component" value="Unassembled WGS sequence"/>
</dbReference>
<gene>
    <name evidence="2" type="ORF">GCM10009575_018860</name>
</gene>
<evidence type="ECO:0000256" key="1">
    <source>
        <dbReference type="SAM" id="MobiDB-lite"/>
    </source>
</evidence>
<evidence type="ECO:0008006" key="4">
    <source>
        <dbReference type="Google" id="ProtNLM"/>
    </source>
</evidence>
<feature type="compositionally biased region" description="Low complexity" evidence="1">
    <location>
        <begin position="1"/>
        <end position="32"/>
    </location>
</feature>
<protein>
    <recommendedName>
        <fullName evidence="4">DUF4186 domain-containing protein</fullName>
    </recommendedName>
</protein>
<proteinExistence type="predicted"/>
<keyword evidence="3" id="KW-1185">Reference proteome</keyword>
<sequence length="165" mass="18367">MSDPMPDSSDPMPDSSEPSPDSSEPSPDSSEPSPDPSGPSPESLDQRLAAIARHPFRAKFHLRGRERATAELSGPSTLRWHAYDLIAKRLAPAEPHNDGKQTPYRGHPVFVAQHATATCCRTCLQRWHEIPKGRELSRAERAYVVDVICRWIEREVAEARTRPGP</sequence>
<reference evidence="2 3" key="1">
    <citation type="journal article" date="2019" name="Int. J. Syst. Evol. Microbiol.">
        <title>The Global Catalogue of Microorganisms (GCM) 10K type strain sequencing project: providing services to taxonomists for standard genome sequencing and annotation.</title>
        <authorList>
            <consortium name="The Broad Institute Genomics Platform"/>
            <consortium name="The Broad Institute Genome Sequencing Center for Infectious Disease"/>
            <person name="Wu L."/>
            <person name="Ma J."/>
        </authorList>
    </citation>
    <scope>NUCLEOTIDE SEQUENCE [LARGE SCALE GENOMIC DNA]</scope>
    <source>
        <strain evidence="2 3">JCM 11444</strain>
    </source>
</reference>
<name>A0ABN1P5K6_9ACTN</name>
<evidence type="ECO:0000313" key="2">
    <source>
        <dbReference type="EMBL" id="GAA0923148.1"/>
    </source>
</evidence>
<dbReference type="Pfam" id="PF13811">
    <property type="entry name" value="DUF4186"/>
    <property type="match status" value="1"/>
</dbReference>